<feature type="compositionally biased region" description="Basic and acidic residues" evidence="1">
    <location>
        <begin position="54"/>
        <end position="73"/>
    </location>
</feature>
<gene>
    <name evidence="2" type="ORF">NCTC12965_04882</name>
</gene>
<organism evidence="2">
    <name type="scientific">Serratia fonticola</name>
    <dbReference type="NCBI Taxonomy" id="47917"/>
    <lineage>
        <taxon>Bacteria</taxon>
        <taxon>Pseudomonadati</taxon>
        <taxon>Pseudomonadota</taxon>
        <taxon>Gammaproteobacteria</taxon>
        <taxon>Enterobacterales</taxon>
        <taxon>Yersiniaceae</taxon>
        <taxon>Serratia</taxon>
    </lineage>
</organism>
<feature type="region of interest" description="Disordered" evidence="1">
    <location>
        <begin position="1"/>
        <end position="28"/>
    </location>
</feature>
<feature type="compositionally biased region" description="Basic and acidic residues" evidence="1">
    <location>
        <begin position="163"/>
        <end position="172"/>
    </location>
</feature>
<sequence length="172" mass="19513">MTAQGAHYRRQNSRQQDPGNPWVKQQHGQFDKHPLAVLRHIARLIRVIGKVSDAEEANRNGPRQAEDHPDHTDAASATDGAVGIRSHKARQNMRLTKVAQAPAQQRQDRHQIQPFHHIQIGRVFSRDHQHRTVDAAHGEDDDDRREDQRKNHQAGLHGIGPTDRQEPADKGI</sequence>
<accession>A0A4U9VAU9</accession>
<evidence type="ECO:0000313" key="2">
    <source>
        <dbReference type="EMBL" id="VTR42947.1"/>
    </source>
</evidence>
<proteinExistence type="predicted"/>
<feature type="compositionally biased region" description="Basic and acidic residues" evidence="1">
    <location>
        <begin position="124"/>
        <end position="138"/>
    </location>
</feature>
<evidence type="ECO:0000256" key="1">
    <source>
        <dbReference type="SAM" id="MobiDB-lite"/>
    </source>
</evidence>
<dbReference type="AlphaFoldDB" id="A0A4U9VAU9"/>
<feature type="region of interest" description="Disordered" evidence="1">
    <location>
        <begin position="54"/>
        <end position="172"/>
    </location>
</feature>
<reference evidence="2" key="1">
    <citation type="submission" date="2019-05" db="EMBL/GenBank/DDBJ databases">
        <authorList>
            <consortium name="Pathogen Informatics"/>
        </authorList>
    </citation>
    <scope>NUCLEOTIDE SEQUENCE [LARGE SCALE GENOMIC DNA]</scope>
    <source>
        <strain evidence="2">NCTC12965</strain>
    </source>
</reference>
<protein>
    <submittedName>
        <fullName evidence="2">Uncharacterized protein</fullName>
    </submittedName>
</protein>
<name>A0A4U9VAU9_SERFO</name>
<dbReference type="EMBL" id="CABEEZ010000107">
    <property type="protein sequence ID" value="VTR42947.1"/>
    <property type="molecule type" value="Genomic_DNA"/>
</dbReference>